<name>A0A420WJF3_9PROT</name>
<dbReference type="SUPFAM" id="SSF53720">
    <property type="entry name" value="ALDH-like"/>
    <property type="match status" value="1"/>
</dbReference>
<sequence length="454" mass="49116">MSIQTQNPATGEVIKTFEAHSDADVDAAIAASVAAFHEIRDWSFEKRAKAMHKTAEILEDEAESLGAIMTLEMGKTHQAAIAEVKKCALVCRYYADEAEGHLANEYVKTEASEAYRAYLPLGPVLAVMPWNYPLWQVFRFAAPALMAGNTGLLKHASNVPQCALAIEDIIKRAGFPEGAFRSLLIRGSKVERILRDDRVRAATLTGSEPAGASVASICGSEIKPTVLELGGSDAFIIMPSADLDAAVKVGVEARNQNNGQSCIAAKRFFIHADIYDEVKARFKQAVEALIVGDPMSRETDIGPLVNQDGLDEIVKQVDNAVKDGAQRVTGGHAISGQGYYFKPGILEDIPKSSKAYHEEIFGPVMLLFKVESLKEAVDITNESPFGLGSAIWTQDKAEQDYAIRYIEAGATFVNSKTSSDPRLPFGGIKRSGFGRELAAEGIRAFCNLKTVSIA</sequence>
<evidence type="ECO:0000313" key="5">
    <source>
        <dbReference type="EMBL" id="RKQ71128.1"/>
    </source>
</evidence>
<dbReference type="Proteomes" id="UP000282211">
    <property type="component" value="Unassembled WGS sequence"/>
</dbReference>
<dbReference type="AlphaFoldDB" id="A0A420WJF3"/>
<gene>
    <name evidence="5" type="ORF">DES40_0439</name>
</gene>
<dbReference type="FunFam" id="3.40.605.10:FF:000012">
    <property type="entry name" value="NAD-dependent succinate-semialdehyde dehydrogenase"/>
    <property type="match status" value="1"/>
</dbReference>
<dbReference type="InParanoid" id="A0A420WJF3"/>
<dbReference type="Gene3D" id="3.40.309.10">
    <property type="entry name" value="Aldehyde Dehydrogenase, Chain A, domain 2"/>
    <property type="match status" value="1"/>
</dbReference>
<dbReference type="InterPro" id="IPR015590">
    <property type="entry name" value="Aldehyde_DH_dom"/>
</dbReference>
<dbReference type="Pfam" id="PF00171">
    <property type="entry name" value="Aldedh"/>
    <property type="match status" value="1"/>
</dbReference>
<dbReference type="InterPro" id="IPR016161">
    <property type="entry name" value="Ald_DH/histidinol_DH"/>
</dbReference>
<dbReference type="InterPro" id="IPR016163">
    <property type="entry name" value="Ald_DH_C"/>
</dbReference>
<dbReference type="GO" id="GO:0004777">
    <property type="term" value="F:succinate-semialdehyde dehydrogenase (NAD+) activity"/>
    <property type="evidence" value="ECO:0007669"/>
    <property type="project" value="TreeGrafter"/>
</dbReference>
<accession>A0A420WJF3</accession>
<dbReference type="InterPro" id="IPR016162">
    <property type="entry name" value="Ald_DH_N"/>
</dbReference>
<dbReference type="GO" id="GO:0004030">
    <property type="term" value="F:aldehyde dehydrogenase [NAD(P)+] activity"/>
    <property type="evidence" value="ECO:0007669"/>
    <property type="project" value="InterPro"/>
</dbReference>
<feature type="domain" description="Aldehyde dehydrogenase" evidence="4">
    <location>
        <begin position="3"/>
        <end position="451"/>
    </location>
</feature>
<keyword evidence="6" id="KW-1185">Reference proteome</keyword>
<dbReference type="InterPro" id="IPR047110">
    <property type="entry name" value="GABD/Sad-like"/>
</dbReference>
<evidence type="ECO:0000256" key="2">
    <source>
        <dbReference type="ARBA" id="ARBA00022857"/>
    </source>
</evidence>
<dbReference type="InterPro" id="IPR044148">
    <property type="entry name" value="ALDH_GabD1-like"/>
</dbReference>
<evidence type="ECO:0000256" key="1">
    <source>
        <dbReference type="ARBA" id="ARBA00009986"/>
    </source>
</evidence>
<dbReference type="CDD" id="cd07100">
    <property type="entry name" value="ALDH_SSADH1_GabD1"/>
    <property type="match status" value="1"/>
</dbReference>
<comment type="similarity">
    <text evidence="1">Belongs to the aldehyde dehydrogenase family.</text>
</comment>
<keyword evidence="2" id="KW-0521">NADP</keyword>
<dbReference type="PANTHER" id="PTHR43217">
    <property type="entry name" value="SUCCINATE SEMIALDEHYDE DEHYDROGENASE [NAD(P)+] SAD"/>
    <property type="match status" value="1"/>
</dbReference>
<evidence type="ECO:0000313" key="6">
    <source>
        <dbReference type="Proteomes" id="UP000282211"/>
    </source>
</evidence>
<dbReference type="EMBL" id="RBII01000001">
    <property type="protein sequence ID" value="RKQ71128.1"/>
    <property type="molecule type" value="Genomic_DNA"/>
</dbReference>
<dbReference type="RefSeq" id="WP_121098931.1">
    <property type="nucleotide sequence ID" value="NZ_RBII01000001.1"/>
</dbReference>
<evidence type="ECO:0000259" key="4">
    <source>
        <dbReference type="Pfam" id="PF00171"/>
    </source>
</evidence>
<protein>
    <submittedName>
        <fullName evidence="5">Succinate-semialdehyde dehydrogenase/glutarate-semialdehyde dehydrogenase</fullName>
    </submittedName>
</protein>
<evidence type="ECO:0000256" key="3">
    <source>
        <dbReference type="ARBA" id="ARBA00023002"/>
    </source>
</evidence>
<dbReference type="Gene3D" id="3.40.605.10">
    <property type="entry name" value="Aldehyde Dehydrogenase, Chain A, domain 1"/>
    <property type="match status" value="1"/>
</dbReference>
<comment type="caution">
    <text evidence="5">The sequence shown here is derived from an EMBL/GenBank/DDBJ whole genome shotgun (WGS) entry which is preliminary data.</text>
</comment>
<reference evidence="5 6" key="1">
    <citation type="submission" date="2018-10" db="EMBL/GenBank/DDBJ databases">
        <title>Genomic Encyclopedia of Type Strains, Phase IV (KMG-IV): sequencing the most valuable type-strain genomes for metagenomic binning, comparative biology and taxonomic classification.</title>
        <authorList>
            <person name="Goeker M."/>
        </authorList>
    </citation>
    <scope>NUCLEOTIDE SEQUENCE [LARGE SCALE GENOMIC DNA]</scope>
    <source>
        <strain evidence="5 6">DSM 22008</strain>
    </source>
</reference>
<dbReference type="FunFam" id="3.40.309.10:FF:000009">
    <property type="entry name" value="Aldehyde dehydrogenase A"/>
    <property type="match status" value="1"/>
</dbReference>
<keyword evidence="3" id="KW-0560">Oxidoreductase</keyword>
<proteinExistence type="inferred from homology"/>
<dbReference type="OrthoDB" id="9812625at2"/>
<dbReference type="PANTHER" id="PTHR43217:SF1">
    <property type="entry name" value="SUCCINATE SEMIALDEHYDE DEHYDROGENASE [NAD(P)+] SAD"/>
    <property type="match status" value="1"/>
</dbReference>
<organism evidence="5 6">
    <name type="scientific">Litorimonas taeanensis</name>
    <dbReference type="NCBI Taxonomy" id="568099"/>
    <lineage>
        <taxon>Bacteria</taxon>
        <taxon>Pseudomonadati</taxon>
        <taxon>Pseudomonadota</taxon>
        <taxon>Alphaproteobacteria</taxon>
        <taxon>Maricaulales</taxon>
        <taxon>Robiginitomaculaceae</taxon>
    </lineage>
</organism>